<organism evidence="1 2">
    <name type="scientific">Diphasiastrum complanatum</name>
    <name type="common">Issler's clubmoss</name>
    <name type="synonym">Lycopodium complanatum</name>
    <dbReference type="NCBI Taxonomy" id="34168"/>
    <lineage>
        <taxon>Eukaryota</taxon>
        <taxon>Viridiplantae</taxon>
        <taxon>Streptophyta</taxon>
        <taxon>Embryophyta</taxon>
        <taxon>Tracheophyta</taxon>
        <taxon>Lycopodiopsida</taxon>
        <taxon>Lycopodiales</taxon>
        <taxon>Lycopodiaceae</taxon>
        <taxon>Lycopodioideae</taxon>
        <taxon>Diphasiastrum</taxon>
    </lineage>
</organism>
<dbReference type="Proteomes" id="UP001162992">
    <property type="component" value="Chromosome 21"/>
</dbReference>
<accession>A0ACC2AHF3</accession>
<evidence type="ECO:0000313" key="2">
    <source>
        <dbReference type="Proteomes" id="UP001162992"/>
    </source>
</evidence>
<name>A0ACC2AHF3_DIPCM</name>
<proteinExistence type="predicted"/>
<keyword evidence="2" id="KW-1185">Reference proteome</keyword>
<protein>
    <submittedName>
        <fullName evidence="1">Uncharacterized protein</fullName>
    </submittedName>
</protein>
<evidence type="ECO:0000313" key="1">
    <source>
        <dbReference type="EMBL" id="KAJ7516979.1"/>
    </source>
</evidence>
<comment type="caution">
    <text evidence="1">The sequence shown here is derived from an EMBL/GenBank/DDBJ whole genome shotgun (WGS) entry which is preliminary data.</text>
</comment>
<gene>
    <name evidence="1" type="ORF">O6H91_21G007300</name>
</gene>
<sequence>MHCIPENACFSHCPLPLCPINPAAKLSKPIPISFLPTPASCSVSALCFVSAFCPSHLHPFLHSPYLPSPFYLSHPHLSHSYSSRVFFSAAAESLPSQSSESAAQPVSEDATLAEENSTAEELLLAVRGKRTEEAWKLFTSLQKKGVLSCREGLSRLVAQLSHQGSPTSLSRAQLVVAHLQKRDRLELLDRDSVGLLTVATAKAGAARYALGILRIMLVNQLYPSVRVWSAVVSRLGKQLDEVPLALEIFNEICGMLKKEKKLVKSSMKDGHSCEEVSCKTREAERGRSPLDLAEAEEVGSSGSVLEMMPDTGAFNAALNACANSGLVEEAQLLLAEMPLFRVSPDVLTFNILIKLYARAESVCELERVLDRMVEAGVEPDISTFSSLVAAYVGLGDLQKAEKLVHNLQRGMVVQSDITEHEMRRGEKEALDARSRNNSIQTADLVESTSTMELNSSGEGKDLNAYENSNATIESKLEQSWGKWGEKFKPDVRMYTTLMKGYVRQGRLQDAIQLLIAMQHQQDPRSLPNEVTFTTAIKACVTMGLMDEARSILEEMAAQKVPANTVTYNTLLQGYCSASDMDKAHALVEDMKKAGVLLDVVTYNTMINGCIECDDNFGALALFREMRGAGMAPTKVSYTTLMKAFGKSGQTKLVTKVFEEMSLDPRVKVDVIAWNTLIDSYCKAGLMGDAKKFLNMMKEQGVSPTAATYGTIVKGFAKIGKTGEVLVLWNEIREKTQLKGSRIEHFKPDWALTDSLVDTFLRAGYFQKALEVVSCMEEQGIAADKTKYKRMFIELYSDLYTSKHASQRRRDRSAERRRAVEAFKFWVGLPNKYYESDWSP</sequence>
<reference evidence="2" key="1">
    <citation type="journal article" date="2024" name="Proc. Natl. Acad. Sci. U.S.A.">
        <title>Extraordinary preservation of gene collinearity over three hundred million years revealed in homosporous lycophytes.</title>
        <authorList>
            <person name="Li C."/>
            <person name="Wickell D."/>
            <person name="Kuo L.Y."/>
            <person name="Chen X."/>
            <person name="Nie B."/>
            <person name="Liao X."/>
            <person name="Peng D."/>
            <person name="Ji J."/>
            <person name="Jenkins J."/>
            <person name="Williams M."/>
            <person name="Shu S."/>
            <person name="Plott C."/>
            <person name="Barry K."/>
            <person name="Rajasekar S."/>
            <person name="Grimwood J."/>
            <person name="Han X."/>
            <person name="Sun S."/>
            <person name="Hou Z."/>
            <person name="He W."/>
            <person name="Dai G."/>
            <person name="Sun C."/>
            <person name="Schmutz J."/>
            <person name="Leebens-Mack J.H."/>
            <person name="Li F.W."/>
            <person name="Wang L."/>
        </authorList>
    </citation>
    <scope>NUCLEOTIDE SEQUENCE [LARGE SCALE GENOMIC DNA]</scope>
    <source>
        <strain evidence="2">cv. PW_Plant_1</strain>
    </source>
</reference>
<dbReference type="EMBL" id="CM055112">
    <property type="protein sequence ID" value="KAJ7516979.1"/>
    <property type="molecule type" value="Genomic_DNA"/>
</dbReference>